<evidence type="ECO:0000313" key="2">
    <source>
        <dbReference type="EMBL" id="NEG69890.1"/>
    </source>
</evidence>
<accession>A0A6I5NBL5</accession>
<dbReference type="Pfam" id="PF04854">
    <property type="entry name" value="DUF624"/>
    <property type="match status" value="1"/>
</dbReference>
<feature type="transmembrane region" description="Helical" evidence="1">
    <location>
        <begin position="148"/>
        <end position="172"/>
    </location>
</feature>
<comment type="caution">
    <text evidence="2">The sequence shown here is derived from an EMBL/GenBank/DDBJ whole genome shotgun (WGS) entry which is preliminary data.</text>
</comment>
<evidence type="ECO:0000313" key="3">
    <source>
        <dbReference type="Proteomes" id="UP000469292"/>
    </source>
</evidence>
<keyword evidence="1" id="KW-0472">Membrane</keyword>
<keyword evidence="1" id="KW-0812">Transmembrane</keyword>
<dbReference type="PROSITE" id="PS51257">
    <property type="entry name" value="PROKAR_LIPOPROTEIN"/>
    <property type="match status" value="1"/>
</dbReference>
<keyword evidence="3" id="KW-1185">Reference proteome</keyword>
<dbReference type="RefSeq" id="WP_163227402.1">
    <property type="nucleotide sequence ID" value="NZ_VYSG01000001.1"/>
</dbReference>
<sequence>MAAKIFRQDNPYNVVMGRIGDLAMLSVAWFVGCIPVFTIGASTAAASEVALEMLEGADDGIFRGYWRAFRRRFGTSVAMTGILAVFWLLAAFDLYFTGSQTSDAGSLIFGVTIAVCVVVGMLTAFVFPMAGRAEKGPWRQIRRSSRMALAKPLVALVAFVIEVLPIVLLLFVPGAASFVPLLWFVLCGGLGYWLIMLLVRRSFGI</sequence>
<reference evidence="2 3" key="1">
    <citation type="submission" date="2019-09" db="EMBL/GenBank/DDBJ databases">
        <title>Phylogenetic characterization of a novel taxon of the genus Bifidobacterium: Bifidobacterium choloepi sp. nov.</title>
        <authorList>
            <person name="Modesto M."/>
            <person name="Satti M."/>
        </authorList>
    </citation>
    <scope>NUCLEOTIDE SEQUENCE [LARGE SCALE GENOMIC DNA]</scope>
    <source>
        <strain evidence="2 3">BRDM6</strain>
    </source>
</reference>
<proteinExistence type="predicted"/>
<keyword evidence="1" id="KW-1133">Transmembrane helix</keyword>
<feature type="transmembrane region" description="Helical" evidence="1">
    <location>
        <begin position="104"/>
        <end position="127"/>
    </location>
</feature>
<name>A0A6I5NBL5_9BIFI</name>
<gene>
    <name evidence="2" type="ORF">F6S87_04600</name>
</gene>
<evidence type="ECO:0000256" key="1">
    <source>
        <dbReference type="SAM" id="Phobius"/>
    </source>
</evidence>
<organism evidence="2 3">
    <name type="scientific">Bifidobacterium choloepi</name>
    <dbReference type="NCBI Taxonomy" id="2614131"/>
    <lineage>
        <taxon>Bacteria</taxon>
        <taxon>Bacillati</taxon>
        <taxon>Actinomycetota</taxon>
        <taxon>Actinomycetes</taxon>
        <taxon>Bifidobacteriales</taxon>
        <taxon>Bifidobacteriaceae</taxon>
        <taxon>Bifidobacterium</taxon>
    </lineage>
</organism>
<dbReference type="Proteomes" id="UP000469292">
    <property type="component" value="Unassembled WGS sequence"/>
</dbReference>
<dbReference type="AlphaFoldDB" id="A0A6I5NBL5"/>
<protein>
    <submittedName>
        <fullName evidence="2">DUF624 domain-containing protein</fullName>
    </submittedName>
</protein>
<feature type="transmembrane region" description="Helical" evidence="1">
    <location>
        <begin position="178"/>
        <end position="199"/>
    </location>
</feature>
<dbReference type="InterPro" id="IPR006938">
    <property type="entry name" value="DUF624"/>
</dbReference>
<dbReference type="EMBL" id="VYSG01000001">
    <property type="protein sequence ID" value="NEG69890.1"/>
    <property type="molecule type" value="Genomic_DNA"/>
</dbReference>
<feature type="transmembrane region" description="Helical" evidence="1">
    <location>
        <begin position="72"/>
        <end position="92"/>
    </location>
</feature>